<dbReference type="EnsemblPlants" id="KRH05571">
    <property type="protein sequence ID" value="KRH05571"/>
    <property type="gene ID" value="GLYMA_17G234400"/>
</dbReference>
<organism evidence="1">
    <name type="scientific">Glycine max</name>
    <name type="common">Soybean</name>
    <name type="synonym">Glycine hispida</name>
    <dbReference type="NCBI Taxonomy" id="3847"/>
    <lineage>
        <taxon>Eukaryota</taxon>
        <taxon>Viridiplantae</taxon>
        <taxon>Streptophyta</taxon>
        <taxon>Embryophyta</taxon>
        <taxon>Tracheophyta</taxon>
        <taxon>Spermatophyta</taxon>
        <taxon>Magnoliopsida</taxon>
        <taxon>eudicotyledons</taxon>
        <taxon>Gunneridae</taxon>
        <taxon>Pentapetalae</taxon>
        <taxon>rosids</taxon>
        <taxon>fabids</taxon>
        <taxon>Fabales</taxon>
        <taxon>Fabaceae</taxon>
        <taxon>Papilionoideae</taxon>
        <taxon>50 kb inversion clade</taxon>
        <taxon>NPAAA clade</taxon>
        <taxon>indigoferoid/millettioid clade</taxon>
        <taxon>Phaseoleae</taxon>
        <taxon>Glycine</taxon>
        <taxon>Glycine subgen. Soja</taxon>
    </lineage>
</organism>
<protein>
    <submittedName>
        <fullName evidence="1 2">Uncharacterized protein</fullName>
    </submittedName>
</protein>
<dbReference type="Gramene" id="KRH05571">
    <property type="protein sequence ID" value="KRH05571"/>
    <property type="gene ID" value="GLYMA_17G234400"/>
</dbReference>
<evidence type="ECO:0000313" key="2">
    <source>
        <dbReference type="EnsemblPlants" id="KRH05571"/>
    </source>
</evidence>
<keyword evidence="3" id="KW-1185">Reference proteome</keyword>
<dbReference type="EMBL" id="CM000850">
    <property type="protein sequence ID" value="KRH05571.1"/>
    <property type="molecule type" value="Genomic_DNA"/>
</dbReference>
<reference evidence="1" key="3">
    <citation type="submission" date="2018-07" db="EMBL/GenBank/DDBJ databases">
        <title>WGS assembly of Glycine max.</title>
        <authorList>
            <person name="Schmutz J."/>
            <person name="Cannon S."/>
            <person name="Schlueter J."/>
            <person name="Ma J."/>
            <person name="Mitros T."/>
            <person name="Nelson W."/>
            <person name="Hyten D."/>
            <person name="Song Q."/>
            <person name="Thelen J."/>
            <person name="Cheng J."/>
            <person name="Xu D."/>
            <person name="Hellsten U."/>
            <person name="May G."/>
            <person name="Yu Y."/>
            <person name="Sakurai T."/>
            <person name="Umezawa T."/>
            <person name="Bhattacharyya M."/>
            <person name="Sandhu D."/>
            <person name="Valliyodan B."/>
            <person name="Lindquist E."/>
            <person name="Peto M."/>
            <person name="Grant D."/>
            <person name="Shu S."/>
            <person name="Goodstein D."/>
            <person name="Barry K."/>
            <person name="Futrell-Griggs M."/>
            <person name="Abernathy B."/>
            <person name="Du J."/>
            <person name="Tian Z."/>
            <person name="Zhu L."/>
            <person name="Gill N."/>
            <person name="Joshi T."/>
            <person name="Libault M."/>
            <person name="Sethuraman A."/>
            <person name="Zhang X."/>
            <person name="Shinozaki K."/>
            <person name="Nguyen H."/>
            <person name="Wing R."/>
            <person name="Cregan P."/>
            <person name="Specht J."/>
            <person name="Grimwood J."/>
            <person name="Rokhsar D."/>
            <person name="Stacey G."/>
            <person name="Shoemaker R."/>
            <person name="Jackson S."/>
        </authorList>
    </citation>
    <scope>NUCLEOTIDE SEQUENCE</scope>
    <source>
        <tissue evidence="1">Callus</tissue>
    </source>
</reference>
<dbReference type="Proteomes" id="UP000008827">
    <property type="component" value="Chromosome 17"/>
</dbReference>
<evidence type="ECO:0000313" key="3">
    <source>
        <dbReference type="Proteomes" id="UP000008827"/>
    </source>
</evidence>
<sequence length="119" mass="14041">MQSRCRCVYRIYYSVPNGSPSSCLESLSFLYVIHLVVMYSPHTKLQQTKAQPELGRKELKITLCSALNFWKHAYPLLTRVQHYNCYGLLKAPNRKILFYNPILHDFLKYITLGTMYSWQ</sequence>
<gene>
    <name evidence="1" type="ORF">GLYMA_17G234400</name>
</gene>
<reference evidence="2" key="2">
    <citation type="submission" date="2018-02" db="UniProtKB">
        <authorList>
            <consortium name="EnsemblPlants"/>
        </authorList>
    </citation>
    <scope>IDENTIFICATION</scope>
    <source>
        <strain evidence="2">Williams 82</strain>
    </source>
</reference>
<name>A0A0R0FQN2_SOYBN</name>
<dbReference type="InParanoid" id="A0A0R0FQN2"/>
<dbReference type="AlphaFoldDB" id="A0A0R0FQN2"/>
<proteinExistence type="predicted"/>
<reference evidence="1 2" key="1">
    <citation type="journal article" date="2010" name="Nature">
        <title>Genome sequence of the palaeopolyploid soybean.</title>
        <authorList>
            <person name="Schmutz J."/>
            <person name="Cannon S.B."/>
            <person name="Schlueter J."/>
            <person name="Ma J."/>
            <person name="Mitros T."/>
            <person name="Nelson W."/>
            <person name="Hyten D.L."/>
            <person name="Song Q."/>
            <person name="Thelen J.J."/>
            <person name="Cheng J."/>
            <person name="Xu D."/>
            <person name="Hellsten U."/>
            <person name="May G.D."/>
            <person name="Yu Y."/>
            <person name="Sakurai T."/>
            <person name="Umezawa T."/>
            <person name="Bhattacharyya M.K."/>
            <person name="Sandhu D."/>
            <person name="Valliyodan B."/>
            <person name="Lindquist E."/>
            <person name="Peto M."/>
            <person name="Grant D."/>
            <person name="Shu S."/>
            <person name="Goodstein D."/>
            <person name="Barry K."/>
            <person name="Futrell-Griggs M."/>
            <person name="Abernathy B."/>
            <person name="Du J."/>
            <person name="Tian Z."/>
            <person name="Zhu L."/>
            <person name="Gill N."/>
            <person name="Joshi T."/>
            <person name="Libault M."/>
            <person name="Sethuraman A."/>
            <person name="Zhang X.-C."/>
            <person name="Shinozaki K."/>
            <person name="Nguyen H.T."/>
            <person name="Wing R.A."/>
            <person name="Cregan P."/>
            <person name="Specht J."/>
            <person name="Grimwood J."/>
            <person name="Rokhsar D."/>
            <person name="Stacey G."/>
            <person name="Shoemaker R.C."/>
            <person name="Jackson S.A."/>
        </authorList>
    </citation>
    <scope>NUCLEOTIDE SEQUENCE</scope>
    <source>
        <strain evidence="2">cv. Williams 82</strain>
        <tissue evidence="1">Callus</tissue>
    </source>
</reference>
<accession>A0A0R0FQN2</accession>
<evidence type="ECO:0000313" key="1">
    <source>
        <dbReference type="EMBL" id="KRH05571.1"/>
    </source>
</evidence>